<organism evidence="1">
    <name type="scientific">Lepeophtheirus salmonis</name>
    <name type="common">Salmon louse</name>
    <name type="synonym">Caligus salmonis</name>
    <dbReference type="NCBI Taxonomy" id="72036"/>
    <lineage>
        <taxon>Eukaryota</taxon>
        <taxon>Metazoa</taxon>
        <taxon>Ecdysozoa</taxon>
        <taxon>Arthropoda</taxon>
        <taxon>Crustacea</taxon>
        <taxon>Multicrustacea</taxon>
        <taxon>Hexanauplia</taxon>
        <taxon>Copepoda</taxon>
        <taxon>Siphonostomatoida</taxon>
        <taxon>Caligidae</taxon>
        <taxon>Lepeophtheirus</taxon>
    </lineage>
</organism>
<reference evidence="1" key="1">
    <citation type="submission" date="2014-05" db="EMBL/GenBank/DDBJ databases">
        <authorList>
            <person name="Chronopoulou M."/>
        </authorList>
    </citation>
    <scope>NUCLEOTIDE SEQUENCE</scope>
    <source>
        <tissue evidence="1">Whole organism</tissue>
    </source>
</reference>
<sequence>MGDRKRDCRAHIVHFKSLTYSDANSISLNMVLI</sequence>
<proteinExistence type="predicted"/>
<protein>
    <submittedName>
        <fullName evidence="1">Uncharacterized protein</fullName>
    </submittedName>
</protein>
<name>A0A0K2VGN7_LEPSM</name>
<evidence type="ECO:0000313" key="1">
    <source>
        <dbReference type="EMBL" id="CDW49121.1"/>
    </source>
</evidence>
<accession>A0A0K2VGN7</accession>
<dbReference type="AlphaFoldDB" id="A0A0K2VGN7"/>
<dbReference type="EMBL" id="HACA01031760">
    <property type="protein sequence ID" value="CDW49121.1"/>
    <property type="molecule type" value="Transcribed_RNA"/>
</dbReference>